<accession>A0A9N9JPX2</accession>
<dbReference type="AlphaFoldDB" id="A0A9N9JPX2"/>
<name>A0A9N9JPX2_9GLOM</name>
<evidence type="ECO:0000313" key="2">
    <source>
        <dbReference type="Proteomes" id="UP000789405"/>
    </source>
</evidence>
<gene>
    <name evidence="1" type="ORF">DERYTH_LOCUS21307</name>
</gene>
<protein>
    <submittedName>
        <fullName evidence="1">4803_t:CDS:1</fullName>
    </submittedName>
</protein>
<comment type="caution">
    <text evidence="1">The sequence shown here is derived from an EMBL/GenBank/DDBJ whole genome shotgun (WGS) entry which is preliminary data.</text>
</comment>
<dbReference type="Proteomes" id="UP000789405">
    <property type="component" value="Unassembled WGS sequence"/>
</dbReference>
<reference evidence="1" key="1">
    <citation type="submission" date="2021-06" db="EMBL/GenBank/DDBJ databases">
        <authorList>
            <person name="Kallberg Y."/>
            <person name="Tangrot J."/>
            <person name="Rosling A."/>
        </authorList>
    </citation>
    <scope>NUCLEOTIDE SEQUENCE</scope>
    <source>
        <strain evidence="1">MA453B</strain>
    </source>
</reference>
<keyword evidence="2" id="KW-1185">Reference proteome</keyword>
<sequence>MSLEFVLESIEVINRNREQGILDNTKNEAIELARIYQNARKAKKNTIHAKQEEILSWYHYAKSFEKRVYDVLSNCKNTKRADDLARIQVYDEIWNCLSSVSYYFNGCELCVPRMRGHMTEISETNDKILSKENTSKTEISVSTTPISLSHTSNLEDKSLLKTKISVSSNPTYDRTYFRNKTLEQYPNLPRVNV</sequence>
<evidence type="ECO:0000313" key="1">
    <source>
        <dbReference type="EMBL" id="CAG8790416.1"/>
    </source>
</evidence>
<proteinExistence type="predicted"/>
<dbReference type="EMBL" id="CAJVPY010026900">
    <property type="protein sequence ID" value="CAG8790416.1"/>
    <property type="molecule type" value="Genomic_DNA"/>
</dbReference>
<dbReference type="OrthoDB" id="2342708at2759"/>
<organism evidence="1 2">
    <name type="scientific">Dentiscutata erythropus</name>
    <dbReference type="NCBI Taxonomy" id="1348616"/>
    <lineage>
        <taxon>Eukaryota</taxon>
        <taxon>Fungi</taxon>
        <taxon>Fungi incertae sedis</taxon>
        <taxon>Mucoromycota</taxon>
        <taxon>Glomeromycotina</taxon>
        <taxon>Glomeromycetes</taxon>
        <taxon>Diversisporales</taxon>
        <taxon>Gigasporaceae</taxon>
        <taxon>Dentiscutata</taxon>
    </lineage>
</organism>